<dbReference type="PANTHER" id="PTHR43429">
    <property type="entry name" value="PYRIDINE NUCLEOTIDE-DISULFIDE OXIDOREDUCTASE DOMAIN-CONTAINING"/>
    <property type="match status" value="1"/>
</dbReference>
<protein>
    <submittedName>
        <fullName evidence="7">FAD-dependent oxidoreductase</fullName>
    </submittedName>
</protein>
<evidence type="ECO:0000313" key="8">
    <source>
        <dbReference type="Proteomes" id="UP001500979"/>
    </source>
</evidence>
<dbReference type="Pfam" id="PF18267">
    <property type="entry name" value="Rubredoxin_C"/>
    <property type="match status" value="1"/>
</dbReference>
<dbReference type="InterPro" id="IPR041854">
    <property type="entry name" value="BFD-like_2Fe2S-bd_dom_sf"/>
</dbReference>
<feature type="domain" description="FAD/NAD(P)-binding" evidence="5">
    <location>
        <begin position="3"/>
        <end position="279"/>
    </location>
</feature>
<reference evidence="7 8" key="1">
    <citation type="journal article" date="2019" name="Int. J. Syst. Evol. Microbiol.">
        <title>The Global Catalogue of Microorganisms (GCM) 10K type strain sequencing project: providing services to taxonomists for standard genome sequencing and annotation.</title>
        <authorList>
            <consortium name="The Broad Institute Genomics Platform"/>
            <consortium name="The Broad Institute Genome Sequencing Center for Infectious Disease"/>
            <person name="Wu L."/>
            <person name="Ma J."/>
        </authorList>
    </citation>
    <scope>NUCLEOTIDE SEQUENCE [LARGE SCALE GENOMIC DNA]</scope>
    <source>
        <strain evidence="7 8">JCM 9383</strain>
    </source>
</reference>
<dbReference type="RefSeq" id="WP_344680195.1">
    <property type="nucleotide sequence ID" value="NZ_BAAAUX010000014.1"/>
</dbReference>
<feature type="domain" description="NADH-rubredoxin oxidoreductase C-terminal" evidence="6">
    <location>
        <begin position="299"/>
        <end position="353"/>
    </location>
</feature>
<dbReference type="InterPro" id="IPR023753">
    <property type="entry name" value="FAD/NAD-binding_dom"/>
</dbReference>
<feature type="domain" description="BFD-like [2Fe-2S]-binding" evidence="4">
    <location>
        <begin position="398"/>
        <end position="444"/>
    </location>
</feature>
<dbReference type="InterPro" id="IPR050260">
    <property type="entry name" value="FAD-bd_OxRdtase"/>
</dbReference>
<dbReference type="InterPro" id="IPR036188">
    <property type="entry name" value="FAD/NAD-bd_sf"/>
</dbReference>
<dbReference type="Pfam" id="PF07992">
    <property type="entry name" value="Pyr_redox_2"/>
    <property type="match status" value="1"/>
</dbReference>
<dbReference type="PRINTS" id="PR00368">
    <property type="entry name" value="FADPNR"/>
</dbReference>
<comment type="caution">
    <text evidence="7">The sequence shown here is derived from an EMBL/GenBank/DDBJ whole genome shotgun (WGS) entry which is preliminary data.</text>
</comment>
<dbReference type="InterPro" id="IPR016156">
    <property type="entry name" value="FAD/NAD-linked_Rdtase_dimer_sf"/>
</dbReference>
<keyword evidence="2" id="KW-0285">Flavoprotein</keyword>
<name>A0ABN3VCS9_9PSEU</name>
<keyword evidence="8" id="KW-1185">Reference proteome</keyword>
<dbReference type="Proteomes" id="UP001500979">
    <property type="component" value="Unassembled WGS sequence"/>
</dbReference>
<dbReference type="EMBL" id="BAAAUX010000014">
    <property type="protein sequence ID" value="GAA2792558.1"/>
    <property type="molecule type" value="Genomic_DNA"/>
</dbReference>
<comment type="cofactor">
    <cofactor evidence="1">
        <name>FAD</name>
        <dbReference type="ChEBI" id="CHEBI:57692"/>
    </cofactor>
</comment>
<accession>A0ABN3VCS9</accession>
<gene>
    <name evidence="7" type="ORF">GCM10010470_29170</name>
</gene>
<dbReference type="PRINTS" id="PR00469">
    <property type="entry name" value="PNDRDTASEII"/>
</dbReference>
<evidence type="ECO:0000256" key="3">
    <source>
        <dbReference type="ARBA" id="ARBA00022827"/>
    </source>
</evidence>
<evidence type="ECO:0000259" key="5">
    <source>
        <dbReference type="Pfam" id="PF07992"/>
    </source>
</evidence>
<evidence type="ECO:0000256" key="2">
    <source>
        <dbReference type="ARBA" id="ARBA00022630"/>
    </source>
</evidence>
<dbReference type="Gene3D" id="3.30.390.30">
    <property type="match status" value="1"/>
</dbReference>
<dbReference type="Gene3D" id="3.50.50.60">
    <property type="entry name" value="FAD/NAD(P)-binding domain"/>
    <property type="match status" value="2"/>
</dbReference>
<dbReference type="Gene3D" id="1.10.10.1100">
    <property type="entry name" value="BFD-like [2Fe-2S]-binding domain"/>
    <property type="match status" value="1"/>
</dbReference>
<sequence>MSRVLVIGNGPAAHRFADRMRHHGHRGPITILGAEPRAAYNRVLLGSVLDGSLTPEGITLPGVDADVRLGVTATHVDRRSRWVHTDTDGIHSYDELVLATGARAWTPEIAGLQDADNVRTLRTLADCERPPRGRVVVIGGGILGVEAARGLAGRGCEVTLVHPKKYLMDRQLDATGGKLLADRLRTLGVQTRLGRKAVEHQPGKLVLDDGEVLAVDSLFVCTGVVPETELARRSGLEVARGVVVDDRMTTSDPRVHAIGDCAEHGGEVPGLIATAWDQADALARRLTGSDTRYTGTRTVTRLKARGIDLVSLGTPEGLASLDAEVVTLSDPARGRYARLALEDERITGAVLFGFPQAIASVTQLHDGDLPVPSDRLGLLLGTAAATRATPVELPDDAVVCRCNNVTKKALVTAWHGGSRSVAELARTTRATTGCGGCADDVRRICGSLRTHTDEEQEGAA</sequence>
<proteinExistence type="predicted"/>
<evidence type="ECO:0000259" key="6">
    <source>
        <dbReference type="Pfam" id="PF18267"/>
    </source>
</evidence>
<dbReference type="PANTHER" id="PTHR43429:SF3">
    <property type="entry name" value="NITRITE REDUCTASE [NAD(P)H]"/>
    <property type="match status" value="1"/>
</dbReference>
<organism evidence="7 8">
    <name type="scientific">Saccharopolyspora taberi</name>
    <dbReference type="NCBI Taxonomy" id="60895"/>
    <lineage>
        <taxon>Bacteria</taxon>
        <taxon>Bacillati</taxon>
        <taxon>Actinomycetota</taxon>
        <taxon>Actinomycetes</taxon>
        <taxon>Pseudonocardiales</taxon>
        <taxon>Pseudonocardiaceae</taxon>
        <taxon>Saccharopolyspora</taxon>
    </lineage>
</organism>
<evidence type="ECO:0000313" key="7">
    <source>
        <dbReference type="EMBL" id="GAA2792558.1"/>
    </source>
</evidence>
<evidence type="ECO:0000256" key="1">
    <source>
        <dbReference type="ARBA" id="ARBA00001974"/>
    </source>
</evidence>
<dbReference type="InterPro" id="IPR041575">
    <property type="entry name" value="Rubredoxin_C"/>
</dbReference>
<dbReference type="InterPro" id="IPR007419">
    <property type="entry name" value="BFD-like_2Fe2S-bd_dom"/>
</dbReference>
<keyword evidence="3" id="KW-0274">FAD</keyword>
<dbReference type="Pfam" id="PF04324">
    <property type="entry name" value="Fer2_BFD"/>
    <property type="match status" value="1"/>
</dbReference>
<dbReference type="SUPFAM" id="SSF51905">
    <property type="entry name" value="FAD/NAD(P)-binding domain"/>
    <property type="match status" value="1"/>
</dbReference>
<evidence type="ECO:0000259" key="4">
    <source>
        <dbReference type="Pfam" id="PF04324"/>
    </source>
</evidence>